<sequence>MFGITSTGPIVLLHSIVYSQNPIEWRVKAVQQCRILFFIKRRHTTNAVVSSDGGVLPSICRFLLPFLYVVTLLFPGITGCLLSYFATRLSFQELISNKIKSNRDISHCGITKKWTDFVMCEHNLNMDYTALLENPDAATDELRVKG</sequence>
<reference evidence="2 3" key="1">
    <citation type="journal article" date="2019" name="Sci. Rep.">
        <title>Orb-weaving spider Araneus ventricosus genome elucidates the spidroin gene catalogue.</title>
        <authorList>
            <person name="Kono N."/>
            <person name="Nakamura H."/>
            <person name="Ohtoshi R."/>
            <person name="Moran D.A.P."/>
            <person name="Shinohara A."/>
            <person name="Yoshida Y."/>
            <person name="Fujiwara M."/>
            <person name="Mori M."/>
            <person name="Tomita M."/>
            <person name="Arakawa K."/>
        </authorList>
    </citation>
    <scope>NUCLEOTIDE SEQUENCE [LARGE SCALE GENOMIC DNA]</scope>
</reference>
<dbReference type="Proteomes" id="UP000499080">
    <property type="component" value="Unassembled WGS sequence"/>
</dbReference>
<name>A0A4Y2IE85_ARAVE</name>
<keyword evidence="1" id="KW-0812">Transmembrane</keyword>
<evidence type="ECO:0000313" key="2">
    <source>
        <dbReference type="EMBL" id="GBM75326.1"/>
    </source>
</evidence>
<gene>
    <name evidence="2" type="ORF">AVEN_144152_1</name>
</gene>
<accession>A0A4Y2IE85</accession>
<evidence type="ECO:0000256" key="1">
    <source>
        <dbReference type="SAM" id="Phobius"/>
    </source>
</evidence>
<keyword evidence="1" id="KW-0472">Membrane</keyword>
<dbReference type="EMBL" id="BGPR01002550">
    <property type="protein sequence ID" value="GBM75326.1"/>
    <property type="molecule type" value="Genomic_DNA"/>
</dbReference>
<proteinExistence type="predicted"/>
<keyword evidence="3" id="KW-1185">Reference proteome</keyword>
<organism evidence="2 3">
    <name type="scientific">Araneus ventricosus</name>
    <name type="common">Orbweaver spider</name>
    <name type="synonym">Epeira ventricosa</name>
    <dbReference type="NCBI Taxonomy" id="182803"/>
    <lineage>
        <taxon>Eukaryota</taxon>
        <taxon>Metazoa</taxon>
        <taxon>Ecdysozoa</taxon>
        <taxon>Arthropoda</taxon>
        <taxon>Chelicerata</taxon>
        <taxon>Arachnida</taxon>
        <taxon>Araneae</taxon>
        <taxon>Araneomorphae</taxon>
        <taxon>Entelegynae</taxon>
        <taxon>Araneoidea</taxon>
        <taxon>Araneidae</taxon>
        <taxon>Araneus</taxon>
    </lineage>
</organism>
<feature type="transmembrane region" description="Helical" evidence="1">
    <location>
        <begin position="66"/>
        <end position="86"/>
    </location>
</feature>
<keyword evidence="1" id="KW-1133">Transmembrane helix</keyword>
<dbReference type="AlphaFoldDB" id="A0A4Y2IE85"/>
<protein>
    <submittedName>
        <fullName evidence="2">Uncharacterized protein</fullName>
    </submittedName>
</protein>
<evidence type="ECO:0000313" key="3">
    <source>
        <dbReference type="Proteomes" id="UP000499080"/>
    </source>
</evidence>
<comment type="caution">
    <text evidence="2">The sequence shown here is derived from an EMBL/GenBank/DDBJ whole genome shotgun (WGS) entry which is preliminary data.</text>
</comment>